<dbReference type="EMBL" id="JARBHB010000003">
    <property type="protein sequence ID" value="KAJ8891170.1"/>
    <property type="molecule type" value="Genomic_DNA"/>
</dbReference>
<dbReference type="Proteomes" id="UP001159363">
    <property type="component" value="Chromosome 3"/>
</dbReference>
<comment type="caution">
    <text evidence="1">The sequence shown here is derived from an EMBL/GenBank/DDBJ whole genome shotgun (WGS) entry which is preliminary data.</text>
</comment>
<proteinExistence type="predicted"/>
<evidence type="ECO:0000313" key="2">
    <source>
        <dbReference type="Proteomes" id="UP001159363"/>
    </source>
</evidence>
<evidence type="ECO:0000313" key="1">
    <source>
        <dbReference type="EMBL" id="KAJ8891170.1"/>
    </source>
</evidence>
<reference evidence="1 2" key="1">
    <citation type="submission" date="2023-02" db="EMBL/GenBank/DDBJ databases">
        <title>LHISI_Scaffold_Assembly.</title>
        <authorList>
            <person name="Stuart O.P."/>
            <person name="Cleave R."/>
            <person name="Magrath M.J.L."/>
            <person name="Mikheyev A.S."/>
        </authorList>
    </citation>
    <scope>NUCLEOTIDE SEQUENCE [LARGE SCALE GENOMIC DNA]</scope>
    <source>
        <strain evidence="1">Daus_M_001</strain>
        <tissue evidence="1">Leg muscle</tissue>
    </source>
</reference>
<accession>A0ABQ9I3E0</accession>
<name>A0ABQ9I3E0_9NEOP</name>
<keyword evidence="2" id="KW-1185">Reference proteome</keyword>
<organism evidence="1 2">
    <name type="scientific">Dryococelus australis</name>
    <dbReference type="NCBI Taxonomy" id="614101"/>
    <lineage>
        <taxon>Eukaryota</taxon>
        <taxon>Metazoa</taxon>
        <taxon>Ecdysozoa</taxon>
        <taxon>Arthropoda</taxon>
        <taxon>Hexapoda</taxon>
        <taxon>Insecta</taxon>
        <taxon>Pterygota</taxon>
        <taxon>Neoptera</taxon>
        <taxon>Polyneoptera</taxon>
        <taxon>Phasmatodea</taxon>
        <taxon>Verophasmatodea</taxon>
        <taxon>Anareolatae</taxon>
        <taxon>Phasmatidae</taxon>
        <taxon>Eurycanthinae</taxon>
        <taxon>Dryococelus</taxon>
    </lineage>
</organism>
<protein>
    <submittedName>
        <fullName evidence="1">Uncharacterized protein</fullName>
    </submittedName>
</protein>
<gene>
    <name evidence="1" type="ORF">PR048_010685</name>
</gene>
<sequence>MLTVLTDCELVAHVLCISEICEELVPLKPLMFIQDNSTVGVPDLDCINEVSLSKRFQYHQHLRDDLRERFHSEYCGQILQHP</sequence>